<protein>
    <submittedName>
        <fullName evidence="1">Uncharacterized protein</fullName>
    </submittedName>
</protein>
<dbReference type="RefSeq" id="WP_153342206.1">
    <property type="nucleotide sequence ID" value="NZ_WIVE01000012.1"/>
</dbReference>
<gene>
    <name evidence="1" type="ORF">GHC57_06030</name>
</gene>
<organism evidence="1 2">
    <name type="scientific">Roseospira navarrensis</name>
    <dbReference type="NCBI Taxonomy" id="140058"/>
    <lineage>
        <taxon>Bacteria</taxon>
        <taxon>Pseudomonadati</taxon>
        <taxon>Pseudomonadota</taxon>
        <taxon>Alphaproteobacteria</taxon>
        <taxon>Rhodospirillales</taxon>
        <taxon>Rhodospirillaceae</taxon>
        <taxon>Roseospira</taxon>
    </lineage>
</organism>
<comment type="caution">
    <text evidence="1">The sequence shown here is derived from an EMBL/GenBank/DDBJ whole genome shotgun (WGS) entry which is preliminary data.</text>
</comment>
<sequence length="100" mass="10952">MRAEACPALSIAAAHLSAGRRRALTPATLRLALKGEATEDWTSHLRGFLEDVRVETIHDIVLDTDVTFEDLAKMATALRVEGETVDWIREMAGEPVARPA</sequence>
<dbReference type="AlphaFoldDB" id="A0A7X1ZCK3"/>
<evidence type="ECO:0000313" key="1">
    <source>
        <dbReference type="EMBL" id="MQX36073.1"/>
    </source>
</evidence>
<keyword evidence="2" id="KW-1185">Reference proteome</keyword>
<accession>A0A7X1ZCK3</accession>
<name>A0A7X1ZCK3_9PROT</name>
<evidence type="ECO:0000313" key="2">
    <source>
        <dbReference type="Proteomes" id="UP000434582"/>
    </source>
</evidence>
<proteinExistence type="predicted"/>
<dbReference type="EMBL" id="WIVE01000012">
    <property type="protein sequence ID" value="MQX36073.1"/>
    <property type="molecule type" value="Genomic_DNA"/>
</dbReference>
<dbReference type="Proteomes" id="UP000434582">
    <property type="component" value="Unassembled WGS sequence"/>
</dbReference>
<reference evidence="1 2" key="1">
    <citation type="submission" date="2019-10" db="EMBL/GenBank/DDBJ databases">
        <title>Draft whole-genome sequence of the purple nonsulfur photosynthetic bacterium Roseospira navarrensis DSM 15114.</title>
        <authorList>
            <person name="Kyndt J.A."/>
            <person name="Meyer T.E."/>
        </authorList>
    </citation>
    <scope>NUCLEOTIDE SEQUENCE [LARGE SCALE GENOMIC DNA]</scope>
    <source>
        <strain evidence="1 2">DSM 15114</strain>
    </source>
</reference>